<organism evidence="18 19">
    <name type="scientific">Gracilariopsis chorda</name>
    <dbReference type="NCBI Taxonomy" id="448386"/>
    <lineage>
        <taxon>Eukaryota</taxon>
        <taxon>Rhodophyta</taxon>
        <taxon>Florideophyceae</taxon>
        <taxon>Rhodymeniophycidae</taxon>
        <taxon>Gracilariales</taxon>
        <taxon>Gracilariaceae</taxon>
        <taxon>Gracilariopsis</taxon>
    </lineage>
</organism>
<accession>A0A2V3IUH2</accession>
<dbReference type="GO" id="GO:0004605">
    <property type="term" value="F:phosphatidate cytidylyltransferase activity"/>
    <property type="evidence" value="ECO:0007669"/>
    <property type="project" value="UniProtKB-UniRule"/>
</dbReference>
<dbReference type="EMBL" id="NBIV01000054">
    <property type="protein sequence ID" value="PXF45729.1"/>
    <property type="molecule type" value="Genomic_DNA"/>
</dbReference>
<evidence type="ECO:0000256" key="6">
    <source>
        <dbReference type="ARBA" id="ARBA00012487"/>
    </source>
</evidence>
<dbReference type="InterPro" id="IPR016720">
    <property type="entry name" value="PC_Trfase_euk"/>
</dbReference>
<dbReference type="GO" id="GO:0005789">
    <property type="term" value="C:endoplasmic reticulum membrane"/>
    <property type="evidence" value="ECO:0007669"/>
    <property type="project" value="TreeGrafter"/>
</dbReference>
<gene>
    <name evidence="18" type="ORF">BWQ96_04497</name>
</gene>
<keyword evidence="12 16" id="KW-0443">Lipid metabolism</keyword>
<comment type="catalytic activity">
    <reaction evidence="1 16">
        <text>a 1,2-diacyl-sn-glycero-3-phosphate + CTP + H(+) = a CDP-1,2-diacyl-sn-glycerol + diphosphate</text>
        <dbReference type="Rhea" id="RHEA:16229"/>
        <dbReference type="ChEBI" id="CHEBI:15378"/>
        <dbReference type="ChEBI" id="CHEBI:33019"/>
        <dbReference type="ChEBI" id="CHEBI:37563"/>
        <dbReference type="ChEBI" id="CHEBI:58332"/>
        <dbReference type="ChEBI" id="CHEBI:58608"/>
        <dbReference type="EC" id="2.7.7.41"/>
    </reaction>
</comment>
<keyword evidence="13 16" id="KW-0472">Membrane</keyword>
<evidence type="ECO:0000256" key="10">
    <source>
        <dbReference type="ARBA" id="ARBA00022695"/>
    </source>
</evidence>
<keyword evidence="9 16" id="KW-0812">Transmembrane</keyword>
<keyword evidence="14 16" id="KW-0594">Phospholipid biosynthesis</keyword>
<evidence type="ECO:0000256" key="15">
    <source>
        <dbReference type="ARBA" id="ARBA00023264"/>
    </source>
</evidence>
<dbReference type="PANTHER" id="PTHR13773:SF8">
    <property type="entry name" value="PHOSPHATIDATE CYTIDYLYLTRANSFERASE, PHOTORECEPTOR-SPECIFIC"/>
    <property type="match status" value="1"/>
</dbReference>
<feature type="transmembrane region" description="Helical" evidence="16">
    <location>
        <begin position="260"/>
        <end position="281"/>
    </location>
</feature>
<keyword evidence="10 16" id="KW-0548">Nucleotidyltransferase</keyword>
<dbReference type="STRING" id="448386.A0A2V3IUH2"/>
<evidence type="ECO:0000256" key="9">
    <source>
        <dbReference type="ARBA" id="ARBA00022692"/>
    </source>
</evidence>
<keyword evidence="11 16" id="KW-1133">Transmembrane helix</keyword>
<evidence type="ECO:0000256" key="7">
    <source>
        <dbReference type="ARBA" id="ARBA00022516"/>
    </source>
</evidence>
<evidence type="ECO:0000256" key="17">
    <source>
        <dbReference type="SAM" id="MobiDB-lite"/>
    </source>
</evidence>
<keyword evidence="19" id="KW-1185">Reference proteome</keyword>
<feature type="transmembrane region" description="Helical" evidence="16">
    <location>
        <begin position="124"/>
        <end position="145"/>
    </location>
</feature>
<evidence type="ECO:0000256" key="14">
    <source>
        <dbReference type="ARBA" id="ARBA00023209"/>
    </source>
</evidence>
<name>A0A2V3IUH2_9FLOR</name>
<comment type="caution">
    <text evidence="18">The sequence shown here is derived from an EMBL/GenBank/DDBJ whole genome shotgun (WGS) entry which is preliminary data.</text>
</comment>
<comment type="pathway">
    <text evidence="4">Lipid metabolism.</text>
</comment>
<evidence type="ECO:0000256" key="3">
    <source>
        <dbReference type="ARBA" id="ARBA00005119"/>
    </source>
</evidence>
<feature type="transmembrane region" description="Helical" evidence="16">
    <location>
        <begin position="334"/>
        <end position="356"/>
    </location>
</feature>
<dbReference type="UniPathway" id="UPA00557">
    <property type="reaction ID" value="UER00614"/>
</dbReference>
<feature type="transmembrane region" description="Helical" evidence="16">
    <location>
        <begin position="219"/>
        <end position="239"/>
    </location>
</feature>
<feature type="compositionally biased region" description="Low complexity" evidence="17">
    <location>
        <begin position="7"/>
        <end position="17"/>
    </location>
</feature>
<evidence type="ECO:0000256" key="1">
    <source>
        <dbReference type="ARBA" id="ARBA00001698"/>
    </source>
</evidence>
<keyword evidence="8 16" id="KW-0808">Transferase</keyword>
<evidence type="ECO:0000256" key="13">
    <source>
        <dbReference type="ARBA" id="ARBA00023136"/>
    </source>
</evidence>
<keyword evidence="15 16" id="KW-1208">Phospholipid metabolism</keyword>
<evidence type="ECO:0000256" key="16">
    <source>
        <dbReference type="PIRNR" id="PIRNR018269"/>
    </source>
</evidence>
<evidence type="ECO:0000313" key="19">
    <source>
        <dbReference type="Proteomes" id="UP000247409"/>
    </source>
</evidence>
<dbReference type="OrthoDB" id="10260889at2759"/>
<evidence type="ECO:0000256" key="11">
    <source>
        <dbReference type="ARBA" id="ARBA00022989"/>
    </source>
</evidence>
<comment type="pathway">
    <text evidence="3 16">Phospholipid metabolism; CDP-diacylglycerol biosynthesis; CDP-diacylglycerol from sn-glycerol 3-phosphate: step 3/3.</text>
</comment>
<keyword evidence="7 16" id="KW-0444">Lipid biosynthesis</keyword>
<evidence type="ECO:0000256" key="2">
    <source>
        <dbReference type="ARBA" id="ARBA00004141"/>
    </source>
</evidence>
<dbReference type="PANTHER" id="PTHR13773">
    <property type="entry name" value="PHOSPHATIDATE CYTIDYLYLTRANSFERASE"/>
    <property type="match status" value="1"/>
</dbReference>
<reference evidence="18 19" key="1">
    <citation type="journal article" date="2018" name="Mol. Biol. Evol.">
        <title>Analysis of the draft genome of the red seaweed Gracilariopsis chorda provides insights into genome size evolution in Rhodophyta.</title>
        <authorList>
            <person name="Lee J."/>
            <person name="Yang E.C."/>
            <person name="Graf L."/>
            <person name="Yang J.H."/>
            <person name="Qiu H."/>
            <person name="Zel Zion U."/>
            <person name="Chan C.X."/>
            <person name="Stephens T.G."/>
            <person name="Weber A.P.M."/>
            <person name="Boo G.H."/>
            <person name="Boo S.M."/>
            <person name="Kim K.M."/>
            <person name="Shin Y."/>
            <person name="Jung M."/>
            <person name="Lee S.J."/>
            <person name="Yim H.S."/>
            <person name="Lee J.H."/>
            <person name="Bhattacharya D."/>
            <person name="Yoon H.S."/>
        </authorList>
    </citation>
    <scope>NUCLEOTIDE SEQUENCE [LARGE SCALE GENOMIC DNA]</scope>
    <source>
        <strain evidence="18 19">SKKU-2015</strain>
        <tissue evidence="18">Whole body</tissue>
    </source>
</reference>
<evidence type="ECO:0000256" key="4">
    <source>
        <dbReference type="ARBA" id="ARBA00005189"/>
    </source>
</evidence>
<protein>
    <recommendedName>
        <fullName evidence="6 16">Phosphatidate cytidylyltransferase</fullName>
        <ecNumber evidence="6 16">2.7.7.41</ecNumber>
    </recommendedName>
</protein>
<feature type="compositionally biased region" description="Low complexity" evidence="17">
    <location>
        <begin position="36"/>
        <end position="52"/>
    </location>
</feature>
<feature type="transmembrane region" description="Helical" evidence="16">
    <location>
        <begin position="87"/>
        <end position="104"/>
    </location>
</feature>
<sequence>MVLTRRAAAAAESSSNADGDELAPTPTRPEKEISESINADPIASSASAAPASTETKPKKKSDFFARLVSGLMLTAFFMAVIRGGHMWVGLSVIAMEIGMFNEILRLGFSVARDRRIPLWRTTGWYFFFALQFLLYGKLVMSHFYAQELSFTLHPAYQYAMRHHTFISFCMYCAGFVGFVMSLRQNQYHFQFTYFGRALVALLLVVVQAHFMILNVSHGLIWFILPCWLIIVNDSFGYFCGRLFGKHSLTVLSPKKTWEGYIGAGIFTMITAYFLSGALSAYPSLVCPKYDFDDCVFSCPPVQCDPMPAVFLPQTAVLTVIPGLSKTISFVYRPVQLHAIALGLFAASIAPFGGFFASGAKRAFGIKDFGNVLPGHGGVTDRVDCQLMMAVFTNVYLINFVRVNFEGSPDVGKLMAFVADLSTEEQIELLTEIYNRLQRKGISNILANVSNLTNLSG</sequence>
<dbReference type="Pfam" id="PF01148">
    <property type="entry name" value="CTP_transf_1"/>
    <property type="match status" value="1"/>
</dbReference>
<dbReference type="Proteomes" id="UP000247409">
    <property type="component" value="Unassembled WGS sequence"/>
</dbReference>
<dbReference type="EC" id="2.7.7.41" evidence="6 16"/>
<comment type="subcellular location">
    <subcellularLocation>
        <location evidence="2">Membrane</location>
        <topology evidence="2">Multi-pass membrane protein</topology>
    </subcellularLocation>
</comment>
<dbReference type="AlphaFoldDB" id="A0A2V3IUH2"/>
<evidence type="ECO:0000313" key="18">
    <source>
        <dbReference type="EMBL" id="PXF45729.1"/>
    </source>
</evidence>
<feature type="transmembrane region" description="Helical" evidence="16">
    <location>
        <begin position="194"/>
        <end position="213"/>
    </location>
</feature>
<evidence type="ECO:0000256" key="5">
    <source>
        <dbReference type="ARBA" id="ARBA00010185"/>
    </source>
</evidence>
<feature type="transmembrane region" description="Helical" evidence="16">
    <location>
        <begin position="165"/>
        <end position="182"/>
    </location>
</feature>
<comment type="similarity">
    <text evidence="5 16">Belongs to the CDS family.</text>
</comment>
<dbReference type="PIRSF" id="PIRSF018269">
    <property type="entry name" value="PC_trans_euk"/>
    <property type="match status" value="1"/>
</dbReference>
<evidence type="ECO:0000256" key="8">
    <source>
        <dbReference type="ARBA" id="ARBA00022679"/>
    </source>
</evidence>
<feature type="region of interest" description="Disordered" evidence="17">
    <location>
        <begin position="1"/>
        <end position="55"/>
    </location>
</feature>
<dbReference type="GO" id="GO:0016024">
    <property type="term" value="P:CDP-diacylglycerol biosynthetic process"/>
    <property type="evidence" value="ECO:0007669"/>
    <property type="project" value="UniProtKB-UniRule"/>
</dbReference>
<evidence type="ECO:0000256" key="12">
    <source>
        <dbReference type="ARBA" id="ARBA00023098"/>
    </source>
</evidence>
<proteinExistence type="inferred from homology"/>
<feature type="transmembrane region" description="Helical" evidence="16">
    <location>
        <begin position="63"/>
        <end position="81"/>
    </location>
</feature>